<accession>A0A0E9VQV9</accession>
<reference evidence="2" key="1">
    <citation type="submission" date="2014-11" db="EMBL/GenBank/DDBJ databases">
        <authorList>
            <person name="Amaro Gonzalez C."/>
        </authorList>
    </citation>
    <scope>NUCLEOTIDE SEQUENCE</scope>
</reference>
<dbReference type="AlphaFoldDB" id="A0A0E9VQV9"/>
<protein>
    <submittedName>
        <fullName evidence="2">Uncharacterized protein</fullName>
    </submittedName>
</protein>
<proteinExistence type="predicted"/>
<sequence>MSKRELNSLSTPPLSSPSKAPPQNTGTRTA</sequence>
<dbReference type="EMBL" id="GBXM01028817">
    <property type="protein sequence ID" value="JAH79760.1"/>
    <property type="molecule type" value="Transcribed_RNA"/>
</dbReference>
<name>A0A0E9VQV9_ANGAN</name>
<reference evidence="2" key="2">
    <citation type="journal article" date="2015" name="Fish Shellfish Immunol.">
        <title>Early steps in the European eel (Anguilla anguilla)-Vibrio vulnificus interaction in the gills: Role of the RtxA13 toxin.</title>
        <authorList>
            <person name="Callol A."/>
            <person name="Pajuelo D."/>
            <person name="Ebbesson L."/>
            <person name="Teles M."/>
            <person name="MacKenzie S."/>
            <person name="Amaro C."/>
        </authorList>
    </citation>
    <scope>NUCLEOTIDE SEQUENCE</scope>
</reference>
<feature type="compositionally biased region" description="Low complexity" evidence="1">
    <location>
        <begin position="7"/>
        <end position="22"/>
    </location>
</feature>
<feature type="region of interest" description="Disordered" evidence="1">
    <location>
        <begin position="1"/>
        <end position="30"/>
    </location>
</feature>
<evidence type="ECO:0000313" key="2">
    <source>
        <dbReference type="EMBL" id="JAH79760.1"/>
    </source>
</evidence>
<organism evidence="2">
    <name type="scientific">Anguilla anguilla</name>
    <name type="common">European freshwater eel</name>
    <name type="synonym">Muraena anguilla</name>
    <dbReference type="NCBI Taxonomy" id="7936"/>
    <lineage>
        <taxon>Eukaryota</taxon>
        <taxon>Metazoa</taxon>
        <taxon>Chordata</taxon>
        <taxon>Craniata</taxon>
        <taxon>Vertebrata</taxon>
        <taxon>Euteleostomi</taxon>
        <taxon>Actinopterygii</taxon>
        <taxon>Neopterygii</taxon>
        <taxon>Teleostei</taxon>
        <taxon>Anguilliformes</taxon>
        <taxon>Anguillidae</taxon>
        <taxon>Anguilla</taxon>
    </lineage>
</organism>
<evidence type="ECO:0000256" key="1">
    <source>
        <dbReference type="SAM" id="MobiDB-lite"/>
    </source>
</evidence>